<evidence type="ECO:0000256" key="2">
    <source>
        <dbReference type="ARBA" id="ARBA00022692"/>
    </source>
</evidence>
<comment type="subcellular location">
    <subcellularLocation>
        <location evidence="1">Endomembrane system</location>
        <topology evidence="1">Multi-pass membrane protein</topology>
    </subcellularLocation>
</comment>
<sequence length="146" mass="15212">LLTEGHFLQFPFLVLVIFSGIFLLAGQITVSAVSGCGGCCKSRAVPSETKRIVVIICAVGSWIVTATALVLLFFGIFAGTGILALVATALGLTSFIIMRGEPTVEAAASQTNGTSQQQQPPVVIMVGQPQFSPTEAAGAQNKTNWK</sequence>
<keyword evidence="5 7" id="KW-0472">Membrane</keyword>
<dbReference type="GO" id="GO:0012505">
    <property type="term" value="C:endomembrane system"/>
    <property type="evidence" value="ECO:0007669"/>
    <property type="project" value="UniProtKB-SubCell"/>
</dbReference>
<evidence type="ECO:0000256" key="3">
    <source>
        <dbReference type="ARBA" id="ARBA00022729"/>
    </source>
</evidence>
<name>A0A5J9U884_9POAL</name>
<feature type="transmembrane region" description="Helical" evidence="7">
    <location>
        <begin position="12"/>
        <end position="40"/>
    </location>
</feature>
<feature type="transmembrane region" description="Helical" evidence="7">
    <location>
        <begin position="52"/>
        <end position="74"/>
    </location>
</feature>
<dbReference type="AlphaFoldDB" id="A0A5J9U884"/>
<keyword evidence="3" id="KW-0732">Signal</keyword>
<feature type="non-terminal residue" evidence="9">
    <location>
        <position position="1"/>
    </location>
</feature>
<evidence type="ECO:0000256" key="1">
    <source>
        <dbReference type="ARBA" id="ARBA00004127"/>
    </source>
</evidence>
<protein>
    <submittedName>
        <fullName evidence="9">Uncharacterized protein</fullName>
    </submittedName>
</protein>
<keyword evidence="2 7" id="KW-0812">Transmembrane</keyword>
<dbReference type="InterPro" id="IPR009606">
    <property type="entry name" value="DEAL/Modifying_wall_lignin1/2"/>
</dbReference>
<comment type="caution">
    <text evidence="9">The sequence shown here is derived from an EMBL/GenBank/DDBJ whole genome shotgun (WGS) entry which is preliminary data.</text>
</comment>
<organism evidence="9 10">
    <name type="scientific">Eragrostis curvula</name>
    <name type="common">weeping love grass</name>
    <dbReference type="NCBI Taxonomy" id="38414"/>
    <lineage>
        <taxon>Eukaryota</taxon>
        <taxon>Viridiplantae</taxon>
        <taxon>Streptophyta</taxon>
        <taxon>Embryophyta</taxon>
        <taxon>Tracheophyta</taxon>
        <taxon>Spermatophyta</taxon>
        <taxon>Magnoliopsida</taxon>
        <taxon>Liliopsida</taxon>
        <taxon>Poales</taxon>
        <taxon>Poaceae</taxon>
        <taxon>PACMAD clade</taxon>
        <taxon>Chloridoideae</taxon>
        <taxon>Eragrostideae</taxon>
        <taxon>Eragrostidinae</taxon>
        <taxon>Eragrostis</taxon>
    </lineage>
</organism>
<dbReference type="PANTHER" id="PTHR31769">
    <property type="entry name" value="OS07G0462200 PROTEIN-RELATED"/>
    <property type="match status" value="1"/>
</dbReference>
<evidence type="ECO:0000313" key="9">
    <source>
        <dbReference type="EMBL" id="TVU19537.1"/>
    </source>
</evidence>
<dbReference type="Proteomes" id="UP000324897">
    <property type="component" value="Chromosome 7"/>
</dbReference>
<reference evidence="9 10" key="1">
    <citation type="journal article" date="2019" name="Sci. Rep.">
        <title>A high-quality genome of Eragrostis curvula grass provides insights into Poaceae evolution and supports new strategies to enhance forage quality.</title>
        <authorList>
            <person name="Carballo J."/>
            <person name="Santos B.A.C.M."/>
            <person name="Zappacosta D."/>
            <person name="Garbus I."/>
            <person name="Selva J.P."/>
            <person name="Gallo C.A."/>
            <person name="Diaz A."/>
            <person name="Albertini E."/>
            <person name="Caccamo M."/>
            <person name="Echenique V."/>
        </authorList>
    </citation>
    <scope>NUCLEOTIDE SEQUENCE [LARGE SCALE GENOMIC DNA]</scope>
    <source>
        <strain evidence="10">cv. Victoria</strain>
        <tissue evidence="9">Leaf</tissue>
    </source>
</reference>
<evidence type="ECO:0000256" key="7">
    <source>
        <dbReference type="SAM" id="Phobius"/>
    </source>
</evidence>
<dbReference type="OrthoDB" id="690755at2759"/>
<evidence type="ECO:0000256" key="4">
    <source>
        <dbReference type="ARBA" id="ARBA00022989"/>
    </source>
</evidence>
<gene>
    <name evidence="8" type="ORF">EJB05_35678</name>
    <name evidence="9" type="ORF">EJB05_35689</name>
</gene>
<evidence type="ECO:0000313" key="8">
    <source>
        <dbReference type="EMBL" id="TVU19527.1"/>
    </source>
</evidence>
<evidence type="ECO:0000256" key="5">
    <source>
        <dbReference type="ARBA" id="ARBA00023136"/>
    </source>
</evidence>
<evidence type="ECO:0000256" key="6">
    <source>
        <dbReference type="ARBA" id="ARBA00029467"/>
    </source>
</evidence>
<accession>A0A5J9U884</accession>
<dbReference type="EMBL" id="RWGY01000029">
    <property type="protein sequence ID" value="TVU19537.1"/>
    <property type="molecule type" value="Genomic_DNA"/>
</dbReference>
<dbReference type="Pfam" id="PF06749">
    <property type="entry name" value="DUF1218"/>
    <property type="match status" value="1"/>
</dbReference>
<keyword evidence="4 7" id="KW-1133">Transmembrane helix</keyword>
<comment type="similarity">
    <text evidence="6">Belongs to the DESIGUAL family.</text>
</comment>
<keyword evidence="10" id="KW-1185">Reference proteome</keyword>
<proteinExistence type="inferred from homology"/>
<dbReference type="InterPro" id="IPR052222">
    <property type="entry name" value="DESIGUAL"/>
</dbReference>
<evidence type="ECO:0000313" key="10">
    <source>
        <dbReference type="Proteomes" id="UP000324897"/>
    </source>
</evidence>
<feature type="transmembrane region" description="Helical" evidence="7">
    <location>
        <begin position="80"/>
        <end position="98"/>
    </location>
</feature>
<dbReference type="EMBL" id="RWGY01000029">
    <property type="protein sequence ID" value="TVU19527.1"/>
    <property type="molecule type" value="Genomic_DNA"/>
</dbReference>